<dbReference type="InterPro" id="IPR045361">
    <property type="entry name" value="CIS_tube_prot_N"/>
</dbReference>
<evidence type="ECO:0000313" key="3">
    <source>
        <dbReference type="EMBL" id="MDL5034242.1"/>
    </source>
</evidence>
<proteinExistence type="predicted"/>
<keyword evidence="4" id="KW-1185">Reference proteome</keyword>
<protein>
    <submittedName>
        <fullName evidence="3">Peptidoglycan-binding protein</fullName>
    </submittedName>
</protein>
<feature type="domain" description="Contractile injection system tube protein N-terminal" evidence="2">
    <location>
        <begin position="18"/>
        <end position="156"/>
    </location>
</feature>
<dbReference type="RefSeq" id="WP_285984314.1">
    <property type="nucleotide sequence ID" value="NZ_JASVDS010000007.1"/>
</dbReference>
<dbReference type="Proteomes" id="UP001238603">
    <property type="component" value="Unassembled WGS sequence"/>
</dbReference>
<dbReference type="EMBL" id="JASVDS010000007">
    <property type="protein sequence ID" value="MDL5034242.1"/>
    <property type="molecule type" value="Genomic_DNA"/>
</dbReference>
<accession>A0ABT7LPT7</accession>
<reference evidence="3 4" key="1">
    <citation type="submission" date="2023-06" db="EMBL/GenBank/DDBJ databases">
        <title>Pelomonas sp. APW6 16S ribosomal RNA gene genome sequencing and assembly.</title>
        <authorList>
            <person name="Woo H."/>
        </authorList>
    </citation>
    <scope>NUCLEOTIDE SEQUENCE [LARGE SCALE GENOMIC DNA]</scope>
    <source>
        <strain evidence="3 4">APW6</strain>
    </source>
</reference>
<comment type="caution">
    <text evidence="3">The sequence shown here is derived from an EMBL/GenBank/DDBJ whole genome shotgun (WGS) entry which is preliminary data.</text>
</comment>
<evidence type="ECO:0000259" key="2">
    <source>
        <dbReference type="Pfam" id="PF19266"/>
    </source>
</evidence>
<dbReference type="Pfam" id="PF19266">
    <property type="entry name" value="CIS_tube"/>
    <property type="match status" value="1"/>
</dbReference>
<gene>
    <name evidence="3" type="ORF">QRD43_20240</name>
</gene>
<evidence type="ECO:0000313" key="4">
    <source>
        <dbReference type="Proteomes" id="UP001238603"/>
    </source>
</evidence>
<name>A0ABT7LPT7_9BURK</name>
<evidence type="ECO:0000256" key="1">
    <source>
        <dbReference type="SAM" id="MobiDB-lite"/>
    </source>
</evidence>
<sequence>MSKLPLTITQLVPNSNPPQPDKSKRFKVQINPSEFSQTRRIRYNRQRTQGQNSNPMRFSAIDPGTITFSLVLDGTGAVGGDGPPVEVVTQLEQLSRIVYNYDSSAHEPHHVQVGWGTLIFNGRLQSFTTQYTLFKPSGAPLRARCELSFVGFASNTQGNLEANRSSPDLSHAVEVVEGDTLPLLCLRIYGDARYYPEVAAFNGLREFRRLPPGLRLHFPPLS</sequence>
<feature type="region of interest" description="Disordered" evidence="1">
    <location>
        <begin position="1"/>
        <end position="25"/>
    </location>
</feature>
<organism evidence="3 4">
    <name type="scientific">Roseateles subflavus</name>
    <dbReference type="NCBI Taxonomy" id="3053353"/>
    <lineage>
        <taxon>Bacteria</taxon>
        <taxon>Pseudomonadati</taxon>
        <taxon>Pseudomonadota</taxon>
        <taxon>Betaproteobacteria</taxon>
        <taxon>Burkholderiales</taxon>
        <taxon>Sphaerotilaceae</taxon>
        <taxon>Roseateles</taxon>
    </lineage>
</organism>